<organism evidence="5 6">
    <name type="scientific">Rhynchospora tenuis</name>
    <dbReference type="NCBI Taxonomy" id="198213"/>
    <lineage>
        <taxon>Eukaryota</taxon>
        <taxon>Viridiplantae</taxon>
        <taxon>Streptophyta</taxon>
        <taxon>Embryophyta</taxon>
        <taxon>Tracheophyta</taxon>
        <taxon>Spermatophyta</taxon>
        <taxon>Magnoliopsida</taxon>
        <taxon>Liliopsida</taxon>
        <taxon>Poales</taxon>
        <taxon>Cyperaceae</taxon>
        <taxon>Cyperoideae</taxon>
        <taxon>Rhynchosporeae</taxon>
        <taxon>Rhynchospora</taxon>
    </lineage>
</organism>
<dbReference type="InterPro" id="IPR001680">
    <property type="entry name" value="WD40_rpt"/>
</dbReference>
<dbReference type="Gene3D" id="3.30.1370.210">
    <property type="match status" value="1"/>
</dbReference>
<feature type="domain" description="C3H1-type" evidence="4">
    <location>
        <begin position="1"/>
        <end position="24"/>
    </location>
</feature>
<keyword evidence="2" id="KW-0479">Metal-binding</keyword>
<dbReference type="PROSITE" id="PS50103">
    <property type="entry name" value="ZF_C3H1"/>
    <property type="match status" value="2"/>
</dbReference>
<comment type="caution">
    <text evidence="5">The sequence shown here is derived from an EMBL/GenBank/DDBJ whole genome shotgun (WGS) entry which is preliminary data.</text>
</comment>
<dbReference type="PROSITE" id="PS50294">
    <property type="entry name" value="WD_REPEATS_REGION"/>
    <property type="match status" value="1"/>
</dbReference>
<dbReference type="InterPro" id="IPR044715">
    <property type="entry name" value="WDR86-like"/>
</dbReference>
<dbReference type="Pfam" id="PF00400">
    <property type="entry name" value="WD40"/>
    <property type="match status" value="1"/>
</dbReference>
<dbReference type="GO" id="GO:0008270">
    <property type="term" value="F:zinc ion binding"/>
    <property type="evidence" value="ECO:0007669"/>
    <property type="project" value="UniProtKB-KW"/>
</dbReference>
<keyword evidence="2" id="KW-0863">Zinc-finger</keyword>
<sequence>MVVCKYWQRGCCNRYPCPFLHGGDNKWVREAKASNSNSNSNSNSRKTEKKEMVWRRTEEKEKEKERCLCKYFLHGHCKYGADRCRYLHAWSWSTGAHDFSLLTPLHGHSKPITAILQPSGSDKLLSSSEDGTVNFWDCHTGQCILTLNFGTEITCIMTDGPSSLFVGTRDSVKVYNTENNTLLSLSGPAGLVYGLAAHDNKLFAGTQTGEILVWRFNPGTSSFYPYACLTGHRQAVRSLVIGGDVWAKKDKGGMEVIYTHTEEHGVLALCETSDATGQSVLSCSVNDQTVRLYNLPSFLERGRIFAKKEVQALQTGPGGLFFTGDGTGDLKVWKW</sequence>
<keyword evidence="2" id="KW-0862">Zinc</keyword>
<feature type="region of interest" description="Disordered" evidence="3">
    <location>
        <begin position="32"/>
        <end position="57"/>
    </location>
</feature>
<keyword evidence="6" id="KW-1185">Reference proteome</keyword>
<feature type="repeat" description="WD" evidence="1">
    <location>
        <begin position="105"/>
        <end position="146"/>
    </location>
</feature>
<feature type="zinc finger region" description="C3H1-type" evidence="2">
    <location>
        <begin position="1"/>
        <end position="24"/>
    </location>
</feature>
<dbReference type="InterPro" id="IPR036322">
    <property type="entry name" value="WD40_repeat_dom_sf"/>
</dbReference>
<dbReference type="PANTHER" id="PTHR44489">
    <property type="match status" value="1"/>
</dbReference>
<feature type="compositionally biased region" description="Basic and acidic residues" evidence="3">
    <location>
        <begin position="45"/>
        <end position="57"/>
    </location>
</feature>
<accession>A0AAD5ZPT0</accession>
<keyword evidence="1" id="KW-0853">WD repeat</keyword>
<dbReference type="PROSITE" id="PS50082">
    <property type="entry name" value="WD_REPEATS_2"/>
    <property type="match status" value="1"/>
</dbReference>
<feature type="compositionally biased region" description="Low complexity" evidence="3">
    <location>
        <begin position="34"/>
        <end position="44"/>
    </location>
</feature>
<evidence type="ECO:0000256" key="2">
    <source>
        <dbReference type="PROSITE-ProRule" id="PRU00723"/>
    </source>
</evidence>
<evidence type="ECO:0000313" key="6">
    <source>
        <dbReference type="Proteomes" id="UP001210211"/>
    </source>
</evidence>
<dbReference type="SMART" id="SM00356">
    <property type="entry name" value="ZnF_C3H1"/>
    <property type="match status" value="2"/>
</dbReference>
<reference evidence="5 6" key="1">
    <citation type="journal article" date="2022" name="Cell">
        <title>Repeat-based holocentromeres influence genome architecture and karyotype evolution.</title>
        <authorList>
            <person name="Hofstatter P.G."/>
            <person name="Thangavel G."/>
            <person name="Lux T."/>
            <person name="Neumann P."/>
            <person name="Vondrak T."/>
            <person name="Novak P."/>
            <person name="Zhang M."/>
            <person name="Costa L."/>
            <person name="Castellani M."/>
            <person name="Scott A."/>
            <person name="Toegelov H."/>
            <person name="Fuchs J."/>
            <person name="Mata-Sucre Y."/>
            <person name="Dias Y."/>
            <person name="Vanzela A.L.L."/>
            <person name="Huettel B."/>
            <person name="Almeida C.C.S."/>
            <person name="Simkova H."/>
            <person name="Souza G."/>
            <person name="Pedrosa-Harand A."/>
            <person name="Macas J."/>
            <person name="Mayer K.F.X."/>
            <person name="Houben A."/>
            <person name="Marques A."/>
        </authorList>
    </citation>
    <scope>NUCLEOTIDE SEQUENCE [LARGE SCALE GENOMIC DNA]</scope>
    <source>
        <strain evidence="5">RhyTen1mFocal</strain>
    </source>
</reference>
<gene>
    <name evidence="5" type="ORF">LUZ61_005544</name>
</gene>
<dbReference type="Proteomes" id="UP001210211">
    <property type="component" value="Unassembled WGS sequence"/>
</dbReference>
<evidence type="ECO:0000256" key="1">
    <source>
        <dbReference type="PROSITE-ProRule" id="PRU00221"/>
    </source>
</evidence>
<dbReference type="Gene3D" id="2.130.10.10">
    <property type="entry name" value="YVTN repeat-like/Quinoprotein amine dehydrogenase"/>
    <property type="match status" value="2"/>
</dbReference>
<dbReference type="PANTHER" id="PTHR44489:SF1">
    <property type="entry name" value="ZINC FINGER CCCH DOMAIN-CONTAINING PROTEIN 63"/>
    <property type="match status" value="1"/>
</dbReference>
<dbReference type="EMBL" id="JAMRDG010000001">
    <property type="protein sequence ID" value="KAJ3701839.1"/>
    <property type="molecule type" value="Genomic_DNA"/>
</dbReference>
<evidence type="ECO:0000313" key="5">
    <source>
        <dbReference type="EMBL" id="KAJ3701839.1"/>
    </source>
</evidence>
<dbReference type="SMART" id="SM00320">
    <property type="entry name" value="WD40"/>
    <property type="match status" value="5"/>
</dbReference>
<proteinExistence type="predicted"/>
<dbReference type="AlphaFoldDB" id="A0AAD5ZPT0"/>
<evidence type="ECO:0000259" key="4">
    <source>
        <dbReference type="PROSITE" id="PS50103"/>
    </source>
</evidence>
<feature type="zinc finger region" description="C3H1-type" evidence="2">
    <location>
        <begin position="68"/>
        <end position="91"/>
    </location>
</feature>
<protein>
    <recommendedName>
        <fullName evidence="4">C3H1-type domain-containing protein</fullName>
    </recommendedName>
</protein>
<dbReference type="InterPro" id="IPR000571">
    <property type="entry name" value="Znf_CCCH"/>
</dbReference>
<evidence type="ECO:0000256" key="3">
    <source>
        <dbReference type="SAM" id="MobiDB-lite"/>
    </source>
</evidence>
<dbReference type="SUPFAM" id="SSF50978">
    <property type="entry name" value="WD40 repeat-like"/>
    <property type="match status" value="1"/>
</dbReference>
<feature type="domain" description="C3H1-type" evidence="4">
    <location>
        <begin position="68"/>
        <end position="91"/>
    </location>
</feature>
<name>A0AAD5ZPT0_9POAL</name>
<dbReference type="InterPro" id="IPR015943">
    <property type="entry name" value="WD40/YVTN_repeat-like_dom_sf"/>
</dbReference>